<evidence type="ECO:0000313" key="16">
    <source>
        <dbReference type="Proteomes" id="UP001445335"/>
    </source>
</evidence>
<keyword evidence="10" id="KW-0239">DNA-directed DNA polymerase</keyword>
<dbReference type="InterPro" id="IPR022880">
    <property type="entry name" value="DNApol_IV"/>
</dbReference>
<gene>
    <name evidence="15" type="ORF">WJX81_004273</name>
</gene>
<feature type="region of interest" description="Disordered" evidence="13">
    <location>
        <begin position="424"/>
        <end position="444"/>
    </location>
</feature>
<dbReference type="EC" id="2.7.7.7" evidence="2"/>
<dbReference type="PANTHER" id="PTHR11076:SF33">
    <property type="entry name" value="DNA POLYMERASE KAPPA"/>
    <property type="match status" value="1"/>
</dbReference>
<dbReference type="Proteomes" id="UP001445335">
    <property type="component" value="Unassembled WGS sequence"/>
</dbReference>
<keyword evidence="8" id="KW-0227">DNA damage</keyword>
<dbReference type="GO" id="GO:0042276">
    <property type="term" value="P:error-prone translesion synthesis"/>
    <property type="evidence" value="ECO:0007669"/>
    <property type="project" value="TreeGrafter"/>
</dbReference>
<dbReference type="NCBIfam" id="NF002677">
    <property type="entry name" value="PRK02406.1"/>
    <property type="match status" value="1"/>
</dbReference>
<evidence type="ECO:0000256" key="3">
    <source>
        <dbReference type="ARBA" id="ARBA00016178"/>
    </source>
</evidence>
<dbReference type="PANTHER" id="PTHR11076">
    <property type="entry name" value="DNA REPAIR POLYMERASE UMUC / TRANSFERASE FAMILY MEMBER"/>
    <property type="match status" value="1"/>
</dbReference>
<evidence type="ECO:0000256" key="9">
    <source>
        <dbReference type="ARBA" id="ARBA00022842"/>
    </source>
</evidence>
<organism evidence="15 16">
    <name type="scientific">Elliptochloris bilobata</name>
    <dbReference type="NCBI Taxonomy" id="381761"/>
    <lineage>
        <taxon>Eukaryota</taxon>
        <taxon>Viridiplantae</taxon>
        <taxon>Chlorophyta</taxon>
        <taxon>core chlorophytes</taxon>
        <taxon>Trebouxiophyceae</taxon>
        <taxon>Trebouxiophyceae incertae sedis</taxon>
        <taxon>Elliptochloris clade</taxon>
        <taxon>Elliptochloris</taxon>
    </lineage>
</organism>
<dbReference type="InterPro" id="IPR001126">
    <property type="entry name" value="UmuC"/>
</dbReference>
<dbReference type="GO" id="GO:0006260">
    <property type="term" value="P:DNA replication"/>
    <property type="evidence" value="ECO:0007669"/>
    <property type="project" value="UniProtKB-KW"/>
</dbReference>
<dbReference type="SUPFAM" id="SSF56672">
    <property type="entry name" value="DNA/RNA polymerases"/>
    <property type="match status" value="1"/>
</dbReference>
<dbReference type="GO" id="GO:0006281">
    <property type="term" value="P:DNA repair"/>
    <property type="evidence" value="ECO:0007669"/>
    <property type="project" value="UniProtKB-KW"/>
</dbReference>
<feature type="domain" description="UmuC" evidence="14">
    <location>
        <begin position="76"/>
        <end position="256"/>
    </location>
</feature>
<dbReference type="Pfam" id="PF00817">
    <property type="entry name" value="IMS"/>
    <property type="match status" value="1"/>
</dbReference>
<evidence type="ECO:0000256" key="5">
    <source>
        <dbReference type="ARBA" id="ARBA00022695"/>
    </source>
</evidence>
<dbReference type="Gene3D" id="3.30.70.270">
    <property type="match status" value="1"/>
</dbReference>
<dbReference type="CDD" id="cd03586">
    <property type="entry name" value="PolY_Pol_IV_kappa"/>
    <property type="match status" value="1"/>
</dbReference>
<keyword evidence="16" id="KW-1185">Reference proteome</keyword>
<evidence type="ECO:0000256" key="6">
    <source>
        <dbReference type="ARBA" id="ARBA00022705"/>
    </source>
</evidence>
<keyword evidence="9" id="KW-0460">Magnesium</keyword>
<dbReference type="InterPro" id="IPR043502">
    <property type="entry name" value="DNA/RNA_pol_sf"/>
</dbReference>
<dbReference type="GO" id="GO:0046872">
    <property type="term" value="F:metal ion binding"/>
    <property type="evidence" value="ECO:0007669"/>
    <property type="project" value="UniProtKB-KW"/>
</dbReference>
<dbReference type="Pfam" id="PF11798">
    <property type="entry name" value="IMS_HHH"/>
    <property type="match status" value="1"/>
</dbReference>
<evidence type="ECO:0000256" key="11">
    <source>
        <dbReference type="ARBA" id="ARBA00023204"/>
    </source>
</evidence>
<evidence type="ECO:0000256" key="7">
    <source>
        <dbReference type="ARBA" id="ARBA00022723"/>
    </source>
</evidence>
<keyword evidence="7" id="KW-0479">Metal-binding</keyword>
<dbReference type="EMBL" id="JALJOU010000032">
    <property type="protein sequence ID" value="KAK9834297.1"/>
    <property type="molecule type" value="Genomic_DNA"/>
</dbReference>
<evidence type="ECO:0000256" key="12">
    <source>
        <dbReference type="ARBA" id="ARBA00049244"/>
    </source>
</evidence>
<comment type="caution">
    <text evidence="15">The sequence shown here is derived from an EMBL/GenBank/DDBJ whole genome shotgun (WGS) entry which is preliminary data.</text>
</comment>
<sequence length="444" mass="48077">MQSVDAAKVKQVVFELSKDSAHFKNEERKQVQTAARIKKLQEQRAKLTAAELALHTRAMDAKVAALRASADLTRTWLCVDMDAFFAACEELDNPTLKSKPMAVGGIGMCCTANYEARKYGVRSAMPGFIARKLCPELVFVKPCFEKYSRVSAATREVFACYDPDFEACSLDEACLDVTDYCTEHGVTGGQVAEELRARVRERTRVTCSCGVAPNRLLAKIASDMNKPDGQIVLPGDADAVAAFMARLPIRKVPGIGKVTEQTLRALGAGTCSDLLALRGVLAALCSTISSDFFIAAALGVGRTCHSEMVREGEVGRKGISMERTFRPVSDRAELEAKCGELAEALAEDMARESLRGRTITLKLKTSNFEVRTRAVTLGHYISAGADICAEALRLLRMELPLELRLMGIRMSSFFQVTSPPPGQKTLSGFLQGSGNGGSRSPPGC</sequence>
<dbReference type="InterPro" id="IPR050116">
    <property type="entry name" value="DNA_polymerase-Y"/>
</dbReference>
<evidence type="ECO:0000256" key="2">
    <source>
        <dbReference type="ARBA" id="ARBA00012417"/>
    </source>
</evidence>
<protein>
    <recommendedName>
        <fullName evidence="3">DNA polymerase kappa</fullName>
        <ecNumber evidence="2">2.7.7.7</ecNumber>
    </recommendedName>
</protein>
<dbReference type="Gene3D" id="3.30.1490.100">
    <property type="entry name" value="DNA polymerase, Y-family, little finger domain"/>
    <property type="match status" value="1"/>
</dbReference>
<dbReference type="GO" id="GO:0003684">
    <property type="term" value="F:damaged DNA binding"/>
    <property type="evidence" value="ECO:0007669"/>
    <property type="project" value="InterPro"/>
</dbReference>
<dbReference type="InterPro" id="IPR036775">
    <property type="entry name" value="DNA_pol_Y-fam_lit_finger_sf"/>
</dbReference>
<reference evidence="15 16" key="1">
    <citation type="journal article" date="2024" name="Nat. Commun.">
        <title>Phylogenomics reveals the evolutionary origins of lichenization in chlorophyte algae.</title>
        <authorList>
            <person name="Puginier C."/>
            <person name="Libourel C."/>
            <person name="Otte J."/>
            <person name="Skaloud P."/>
            <person name="Haon M."/>
            <person name="Grisel S."/>
            <person name="Petersen M."/>
            <person name="Berrin J.G."/>
            <person name="Delaux P.M."/>
            <person name="Dal Grande F."/>
            <person name="Keller J."/>
        </authorList>
    </citation>
    <scope>NUCLEOTIDE SEQUENCE [LARGE SCALE GENOMIC DNA]</scope>
    <source>
        <strain evidence="15 16">SAG 245.80</strain>
    </source>
</reference>
<dbReference type="HAMAP" id="MF_01113">
    <property type="entry name" value="DNApol_IV"/>
    <property type="match status" value="1"/>
</dbReference>
<dbReference type="PROSITE" id="PS50173">
    <property type="entry name" value="UMUC"/>
    <property type="match status" value="1"/>
</dbReference>
<proteinExistence type="inferred from homology"/>
<accession>A0AAW1RKR6</accession>
<dbReference type="FunFam" id="3.30.1490.100:FF:000004">
    <property type="entry name" value="DNA polymerase IV"/>
    <property type="match status" value="1"/>
</dbReference>
<name>A0AAW1RKR6_9CHLO</name>
<dbReference type="AlphaFoldDB" id="A0AAW1RKR6"/>
<dbReference type="InterPro" id="IPR017961">
    <property type="entry name" value="DNA_pol_Y-fam_little_finger"/>
</dbReference>
<dbReference type="InterPro" id="IPR024728">
    <property type="entry name" value="PolY_HhH_motif"/>
</dbReference>
<dbReference type="GO" id="GO:0005634">
    <property type="term" value="C:nucleus"/>
    <property type="evidence" value="ECO:0007669"/>
    <property type="project" value="TreeGrafter"/>
</dbReference>
<dbReference type="Pfam" id="PF11799">
    <property type="entry name" value="IMS_C"/>
    <property type="match status" value="1"/>
</dbReference>
<evidence type="ECO:0000313" key="15">
    <source>
        <dbReference type="EMBL" id="KAK9834297.1"/>
    </source>
</evidence>
<comment type="similarity">
    <text evidence="1">Belongs to the DNA polymerase type-Y family.</text>
</comment>
<dbReference type="Gene3D" id="1.10.150.810">
    <property type="match status" value="2"/>
</dbReference>
<keyword evidence="4" id="KW-0808">Transferase</keyword>
<evidence type="ECO:0000256" key="10">
    <source>
        <dbReference type="ARBA" id="ARBA00022932"/>
    </source>
</evidence>
<dbReference type="GO" id="GO:0003887">
    <property type="term" value="F:DNA-directed DNA polymerase activity"/>
    <property type="evidence" value="ECO:0007669"/>
    <property type="project" value="UniProtKB-KW"/>
</dbReference>
<dbReference type="SUPFAM" id="SSF100879">
    <property type="entry name" value="Lesion bypass DNA polymerase (Y-family), little finger domain"/>
    <property type="match status" value="1"/>
</dbReference>
<dbReference type="FunFam" id="3.40.1170.60:FF:000012">
    <property type="entry name" value="Putative DNA-directed polymerase kappa"/>
    <property type="match status" value="1"/>
</dbReference>
<evidence type="ECO:0000259" key="14">
    <source>
        <dbReference type="PROSITE" id="PS50173"/>
    </source>
</evidence>
<evidence type="ECO:0000256" key="4">
    <source>
        <dbReference type="ARBA" id="ARBA00022679"/>
    </source>
</evidence>
<evidence type="ECO:0000256" key="1">
    <source>
        <dbReference type="ARBA" id="ARBA00010945"/>
    </source>
</evidence>
<comment type="catalytic activity">
    <reaction evidence="12">
        <text>DNA(n) + a 2'-deoxyribonucleoside 5'-triphosphate = DNA(n+1) + diphosphate</text>
        <dbReference type="Rhea" id="RHEA:22508"/>
        <dbReference type="Rhea" id="RHEA-COMP:17339"/>
        <dbReference type="Rhea" id="RHEA-COMP:17340"/>
        <dbReference type="ChEBI" id="CHEBI:33019"/>
        <dbReference type="ChEBI" id="CHEBI:61560"/>
        <dbReference type="ChEBI" id="CHEBI:173112"/>
        <dbReference type="EC" id="2.7.7.7"/>
    </reaction>
</comment>
<dbReference type="Gene3D" id="3.40.1170.60">
    <property type="match status" value="1"/>
</dbReference>
<evidence type="ECO:0000256" key="8">
    <source>
        <dbReference type="ARBA" id="ARBA00022763"/>
    </source>
</evidence>
<dbReference type="InterPro" id="IPR043128">
    <property type="entry name" value="Rev_trsase/Diguanyl_cyclase"/>
</dbReference>
<keyword evidence="6" id="KW-0235">DNA replication</keyword>
<keyword evidence="11" id="KW-0234">DNA repair</keyword>
<evidence type="ECO:0000256" key="13">
    <source>
        <dbReference type="SAM" id="MobiDB-lite"/>
    </source>
</evidence>
<dbReference type="FunFam" id="3.30.70.270:FF:000014">
    <property type="entry name" value="DNA polymerase kappa subunit"/>
    <property type="match status" value="1"/>
</dbReference>
<keyword evidence="5" id="KW-0548">Nucleotidyltransferase</keyword>